<dbReference type="Gene3D" id="1.20.120.20">
    <property type="entry name" value="Apolipoprotein"/>
    <property type="match status" value="1"/>
</dbReference>
<feature type="signal peptide" evidence="1">
    <location>
        <begin position="1"/>
        <end position="20"/>
    </location>
</feature>
<dbReference type="AlphaFoldDB" id="A0A6J2TXI9"/>
<name>A0A6J2TXI9_DROLE</name>
<protein>
    <submittedName>
        <fullName evidence="3">Uncharacterized protein LOC115627873</fullName>
    </submittedName>
</protein>
<evidence type="ECO:0000256" key="1">
    <source>
        <dbReference type="SAM" id="SignalP"/>
    </source>
</evidence>
<sequence length="168" mass="18203">MRQIYALPLLLLLALSQSRADLFGCDEKLPEALAEIGSDIGGKLSEVTGVDASSASAESEVRDFFKNVGCHIKKGVSKAGEHAKKLGAELKEGAKKLGEKAKDLGSDIKERFEGFRDKLSKESVEEMSQDRSFLANVEIMQPEVLKGETQCGHGHILDALGNCSKLRK</sequence>
<accession>A0A6J2TXI9</accession>
<reference evidence="3" key="1">
    <citation type="submission" date="2025-08" db="UniProtKB">
        <authorList>
            <consortium name="RefSeq"/>
        </authorList>
    </citation>
    <scope>IDENTIFICATION</scope>
    <source>
        <strain evidence="3">11010-0011.00</strain>
        <tissue evidence="3">Whole body</tissue>
    </source>
</reference>
<dbReference type="OrthoDB" id="7880784at2759"/>
<keyword evidence="2" id="KW-1185">Reference proteome</keyword>
<dbReference type="Proteomes" id="UP000504634">
    <property type="component" value="Unplaced"/>
</dbReference>
<dbReference type="RefSeq" id="XP_030379617.1">
    <property type="nucleotide sequence ID" value="XM_030523757.1"/>
</dbReference>
<gene>
    <name evidence="3" type="primary">LOC115627873</name>
</gene>
<organism evidence="2 3">
    <name type="scientific">Drosophila lebanonensis</name>
    <name type="common">Fruit fly</name>
    <name type="synonym">Scaptodrosophila lebanonensis</name>
    <dbReference type="NCBI Taxonomy" id="7225"/>
    <lineage>
        <taxon>Eukaryota</taxon>
        <taxon>Metazoa</taxon>
        <taxon>Ecdysozoa</taxon>
        <taxon>Arthropoda</taxon>
        <taxon>Hexapoda</taxon>
        <taxon>Insecta</taxon>
        <taxon>Pterygota</taxon>
        <taxon>Neoptera</taxon>
        <taxon>Endopterygota</taxon>
        <taxon>Diptera</taxon>
        <taxon>Brachycera</taxon>
        <taxon>Muscomorpha</taxon>
        <taxon>Ephydroidea</taxon>
        <taxon>Drosophilidae</taxon>
        <taxon>Scaptodrosophila</taxon>
    </lineage>
</organism>
<evidence type="ECO:0000313" key="2">
    <source>
        <dbReference type="Proteomes" id="UP000504634"/>
    </source>
</evidence>
<keyword evidence="1" id="KW-0732">Signal</keyword>
<dbReference type="GeneID" id="115627873"/>
<evidence type="ECO:0000313" key="3">
    <source>
        <dbReference type="RefSeq" id="XP_030379617.1"/>
    </source>
</evidence>
<feature type="chain" id="PRO_5026865711" evidence="1">
    <location>
        <begin position="21"/>
        <end position="168"/>
    </location>
</feature>
<proteinExistence type="predicted"/>